<dbReference type="Pfam" id="PF13426">
    <property type="entry name" value="PAS_9"/>
    <property type="match status" value="1"/>
</dbReference>
<evidence type="ECO:0000256" key="6">
    <source>
        <dbReference type="SAM" id="Coils"/>
    </source>
</evidence>
<keyword evidence="6" id="KW-0175">Coiled coil</keyword>
<feature type="coiled-coil region" evidence="6">
    <location>
        <begin position="264"/>
        <end position="301"/>
    </location>
</feature>
<evidence type="ECO:0000259" key="8">
    <source>
        <dbReference type="PROSITE" id="PS50112"/>
    </source>
</evidence>
<dbReference type="SUPFAM" id="SSF47384">
    <property type="entry name" value="Homodimeric domain of signal transducing histidine kinase"/>
    <property type="match status" value="1"/>
</dbReference>
<dbReference type="SMART" id="SM00091">
    <property type="entry name" value="PAS"/>
    <property type="match status" value="2"/>
</dbReference>
<dbReference type="Gene3D" id="3.30.565.10">
    <property type="entry name" value="Histidine kinase-like ATPase, C-terminal domain"/>
    <property type="match status" value="1"/>
</dbReference>
<dbReference type="CDD" id="cd00130">
    <property type="entry name" value="PAS"/>
    <property type="match status" value="1"/>
</dbReference>
<reference evidence="10 11" key="1">
    <citation type="submission" date="2018-04" db="EMBL/GenBank/DDBJ databases">
        <title>Adhaeribacter sp. HMF7616 genome sequencing and assembly.</title>
        <authorList>
            <person name="Kang H."/>
            <person name="Kang J."/>
            <person name="Cha I."/>
            <person name="Kim H."/>
            <person name="Joh K."/>
        </authorList>
    </citation>
    <scope>NUCLEOTIDE SEQUENCE [LARGE SCALE GENOMIC DNA]</scope>
    <source>
        <strain evidence="10 11">HMF7616</strain>
    </source>
</reference>
<feature type="domain" description="PAS" evidence="8">
    <location>
        <begin position="9"/>
        <end position="79"/>
    </location>
</feature>
<sequence>MTESGAFEVDGKFRALVENTPDTIVIADELNNIIFSNNKIFSTFGYLPEEVLQQPLTILLPPAYRDIYAIEFSRFIKNYKARTFNPITEVPGYCKDGTVIPAEISLSVWEEKNAHVYSSVIIRDISERKKWEENLARERDFLQAILDSAEDVIIGCDENGQINFYNQSAKAKQILPDSAVTPEEWSDYYNLYYVGSSTPMQREDTPLFRALRGEVIKDQELLIKTEADNLLNLLVNGRQIISKDGKVQGAVIVIHDITAISENRKNMLEKNQQLLQAYTNLKEAEQKLKEANSLLESRVIARTEELVAKNQELNYINASLQKANTDLDNFIHIASHDLKVPIVNMEALIKILAVCVPSTNEDALDIIDKVGISLARMKQSIQAIAEVAKVQKQVEYQTEIIDLTELIVEITDSIDEQMKINQVQLEYDFSAIESIRFPYINLKSILYNLVTNAIKYKSPDRTPHIKISTKQLPNRVALRVQDNGLGIDLQKHGQKLFTMFSRLHDHVEGSGIGLYIIKRIMENSGGEVEVSSQIGVGSTFTVYFKNQSSIF</sequence>
<dbReference type="Gene3D" id="3.30.450.20">
    <property type="entry name" value="PAS domain"/>
    <property type="match status" value="2"/>
</dbReference>
<dbReference type="InterPro" id="IPR004358">
    <property type="entry name" value="Sig_transdc_His_kin-like_C"/>
</dbReference>
<dbReference type="OrthoDB" id="9766459at2"/>
<keyword evidence="3" id="KW-0597">Phosphoprotein</keyword>
<dbReference type="PROSITE" id="PS50112">
    <property type="entry name" value="PAS"/>
    <property type="match status" value="1"/>
</dbReference>
<dbReference type="SUPFAM" id="SSF55785">
    <property type="entry name" value="PYP-like sensor domain (PAS domain)"/>
    <property type="match status" value="2"/>
</dbReference>
<feature type="domain" description="Histidine kinase" evidence="7">
    <location>
        <begin position="333"/>
        <end position="548"/>
    </location>
</feature>
<dbReference type="SUPFAM" id="SSF55874">
    <property type="entry name" value="ATPase domain of HSP90 chaperone/DNA topoisomerase II/histidine kinase"/>
    <property type="match status" value="1"/>
</dbReference>
<evidence type="ECO:0000256" key="2">
    <source>
        <dbReference type="ARBA" id="ARBA00012438"/>
    </source>
</evidence>
<dbReference type="NCBIfam" id="TIGR00229">
    <property type="entry name" value="sensory_box"/>
    <property type="match status" value="1"/>
</dbReference>
<dbReference type="InterPro" id="IPR052162">
    <property type="entry name" value="Sensor_kinase/Photoreceptor"/>
</dbReference>
<evidence type="ECO:0000256" key="4">
    <source>
        <dbReference type="ARBA" id="ARBA00022679"/>
    </source>
</evidence>
<dbReference type="Pfam" id="PF02518">
    <property type="entry name" value="HATPase_c"/>
    <property type="match status" value="1"/>
</dbReference>
<dbReference type="InterPro" id="IPR013767">
    <property type="entry name" value="PAS_fold"/>
</dbReference>
<evidence type="ECO:0000259" key="9">
    <source>
        <dbReference type="PROSITE" id="PS50113"/>
    </source>
</evidence>
<dbReference type="PANTHER" id="PTHR43304:SF1">
    <property type="entry name" value="PAC DOMAIN-CONTAINING PROTEIN"/>
    <property type="match status" value="1"/>
</dbReference>
<evidence type="ECO:0000313" key="11">
    <source>
        <dbReference type="Proteomes" id="UP000253919"/>
    </source>
</evidence>
<dbReference type="InterPro" id="IPR036890">
    <property type="entry name" value="HATPase_C_sf"/>
</dbReference>
<dbReference type="InterPro" id="IPR003594">
    <property type="entry name" value="HATPase_dom"/>
</dbReference>
<evidence type="ECO:0000256" key="3">
    <source>
        <dbReference type="ARBA" id="ARBA00022553"/>
    </source>
</evidence>
<dbReference type="GO" id="GO:0000155">
    <property type="term" value="F:phosphorelay sensor kinase activity"/>
    <property type="evidence" value="ECO:0007669"/>
    <property type="project" value="InterPro"/>
</dbReference>
<evidence type="ECO:0000259" key="7">
    <source>
        <dbReference type="PROSITE" id="PS50109"/>
    </source>
</evidence>
<dbReference type="InterPro" id="IPR036097">
    <property type="entry name" value="HisK_dim/P_sf"/>
</dbReference>
<dbReference type="InterPro" id="IPR000014">
    <property type="entry name" value="PAS"/>
</dbReference>
<protein>
    <recommendedName>
        <fullName evidence="2">histidine kinase</fullName>
        <ecNumber evidence="2">2.7.13.3</ecNumber>
    </recommendedName>
</protein>
<dbReference type="AlphaFoldDB" id="A0A369QER7"/>
<dbReference type="SMART" id="SM00387">
    <property type="entry name" value="HATPase_c"/>
    <property type="match status" value="1"/>
</dbReference>
<feature type="domain" description="PAC" evidence="9">
    <location>
        <begin position="77"/>
        <end position="137"/>
    </location>
</feature>
<dbReference type="PRINTS" id="PR00344">
    <property type="entry name" value="BCTRLSENSOR"/>
</dbReference>
<dbReference type="InterPro" id="IPR000700">
    <property type="entry name" value="PAS-assoc_C"/>
</dbReference>
<dbReference type="InterPro" id="IPR001610">
    <property type="entry name" value="PAC"/>
</dbReference>
<keyword evidence="4" id="KW-0808">Transferase</keyword>
<proteinExistence type="predicted"/>
<dbReference type="RefSeq" id="WP_115372308.1">
    <property type="nucleotide sequence ID" value="NZ_QASA01000001.1"/>
</dbReference>
<dbReference type="PROSITE" id="PS50109">
    <property type="entry name" value="HIS_KIN"/>
    <property type="match status" value="1"/>
</dbReference>
<evidence type="ECO:0000313" key="10">
    <source>
        <dbReference type="EMBL" id="RDC62922.1"/>
    </source>
</evidence>
<name>A0A369QER7_9BACT</name>
<dbReference type="Proteomes" id="UP000253919">
    <property type="component" value="Unassembled WGS sequence"/>
</dbReference>
<dbReference type="InterPro" id="IPR035965">
    <property type="entry name" value="PAS-like_dom_sf"/>
</dbReference>
<dbReference type="SMART" id="SM00086">
    <property type="entry name" value="PAC"/>
    <property type="match status" value="2"/>
</dbReference>
<keyword evidence="5" id="KW-0418">Kinase</keyword>
<dbReference type="Gene3D" id="1.10.287.130">
    <property type="match status" value="1"/>
</dbReference>
<dbReference type="PROSITE" id="PS50113">
    <property type="entry name" value="PAC"/>
    <property type="match status" value="1"/>
</dbReference>
<dbReference type="Pfam" id="PF00989">
    <property type="entry name" value="PAS"/>
    <property type="match status" value="1"/>
</dbReference>
<dbReference type="InterPro" id="IPR005467">
    <property type="entry name" value="His_kinase_dom"/>
</dbReference>
<evidence type="ECO:0000256" key="1">
    <source>
        <dbReference type="ARBA" id="ARBA00000085"/>
    </source>
</evidence>
<dbReference type="EMBL" id="QASA01000001">
    <property type="protein sequence ID" value="RDC62922.1"/>
    <property type="molecule type" value="Genomic_DNA"/>
</dbReference>
<dbReference type="PANTHER" id="PTHR43304">
    <property type="entry name" value="PHYTOCHROME-LIKE PROTEIN CPH1"/>
    <property type="match status" value="1"/>
</dbReference>
<accession>A0A369QER7</accession>
<keyword evidence="11" id="KW-1185">Reference proteome</keyword>
<comment type="caution">
    <text evidence="10">The sequence shown here is derived from an EMBL/GenBank/DDBJ whole genome shotgun (WGS) entry which is preliminary data.</text>
</comment>
<comment type="catalytic activity">
    <reaction evidence="1">
        <text>ATP + protein L-histidine = ADP + protein N-phospho-L-histidine.</text>
        <dbReference type="EC" id="2.7.13.3"/>
    </reaction>
</comment>
<dbReference type="GO" id="GO:0006355">
    <property type="term" value="P:regulation of DNA-templated transcription"/>
    <property type="evidence" value="ECO:0007669"/>
    <property type="project" value="InterPro"/>
</dbReference>
<gene>
    <name evidence="10" type="ORF">AHMF7616_01521</name>
</gene>
<dbReference type="EC" id="2.7.13.3" evidence="2"/>
<organism evidence="10 11">
    <name type="scientific">Adhaeribacter pallidiroseus</name>
    <dbReference type="NCBI Taxonomy" id="2072847"/>
    <lineage>
        <taxon>Bacteria</taxon>
        <taxon>Pseudomonadati</taxon>
        <taxon>Bacteroidota</taxon>
        <taxon>Cytophagia</taxon>
        <taxon>Cytophagales</taxon>
        <taxon>Hymenobacteraceae</taxon>
        <taxon>Adhaeribacter</taxon>
    </lineage>
</organism>
<evidence type="ECO:0000256" key="5">
    <source>
        <dbReference type="ARBA" id="ARBA00022777"/>
    </source>
</evidence>